<protein>
    <submittedName>
        <fullName evidence="6">Tyrosine-type recombinase/integrase</fullName>
    </submittedName>
</protein>
<feature type="domain" description="Core-binding (CB)" evidence="5">
    <location>
        <begin position="93"/>
        <end position="173"/>
    </location>
</feature>
<evidence type="ECO:0000313" key="7">
    <source>
        <dbReference type="Proteomes" id="UP000683559"/>
    </source>
</evidence>
<dbReference type="PROSITE" id="PS51900">
    <property type="entry name" value="CB"/>
    <property type="match status" value="1"/>
</dbReference>
<keyword evidence="7" id="KW-1185">Reference proteome</keyword>
<feature type="domain" description="Tyr recombinase" evidence="4">
    <location>
        <begin position="196"/>
        <end position="387"/>
    </location>
</feature>
<dbReference type="InterPro" id="IPR002104">
    <property type="entry name" value="Integrase_catalytic"/>
</dbReference>
<evidence type="ECO:0000256" key="1">
    <source>
        <dbReference type="ARBA" id="ARBA00008857"/>
    </source>
</evidence>
<proteinExistence type="inferred from homology"/>
<accession>A0ABX8LFL7</accession>
<dbReference type="Proteomes" id="UP000683559">
    <property type="component" value="Chromosome"/>
</dbReference>
<name>A0ABX8LFL7_9BACT</name>
<evidence type="ECO:0000313" key="6">
    <source>
        <dbReference type="EMBL" id="QXE89169.1"/>
    </source>
</evidence>
<evidence type="ECO:0000259" key="5">
    <source>
        <dbReference type="PROSITE" id="PS51900"/>
    </source>
</evidence>
<dbReference type="CDD" id="cd01184">
    <property type="entry name" value="INT_C_like_1"/>
    <property type="match status" value="1"/>
</dbReference>
<reference evidence="6 7" key="1">
    <citation type="submission" date="2021-06" db="EMBL/GenBank/DDBJ databases">
        <title>Gemonas diversity in paddy soil.</title>
        <authorList>
            <person name="Liu G."/>
        </authorList>
    </citation>
    <scope>NUCLEOTIDE SEQUENCE [LARGE SCALE GENOMIC DNA]</scope>
    <source>
        <strain evidence="6 7">RG2</strain>
    </source>
</reference>
<dbReference type="RefSeq" id="WP_217285861.1">
    <property type="nucleotide sequence ID" value="NZ_CP077683.1"/>
</dbReference>
<evidence type="ECO:0000259" key="4">
    <source>
        <dbReference type="PROSITE" id="PS51898"/>
    </source>
</evidence>
<dbReference type="InterPro" id="IPR004107">
    <property type="entry name" value="Integrase_SAM-like_N"/>
</dbReference>
<dbReference type="PANTHER" id="PTHR30629">
    <property type="entry name" value="PROPHAGE INTEGRASE"/>
    <property type="match status" value="1"/>
</dbReference>
<dbReference type="Pfam" id="PF00589">
    <property type="entry name" value="Phage_integrase"/>
    <property type="match status" value="1"/>
</dbReference>
<sequence length="418" mass="48279">MVSVAEFLYRRGSFYYFYITIPTDIRSHFGNRRHLVKSLKTRLLCDAKVAVEPMKARVKTAFLLIRSGMLTEEQLQKTVTDLLYREKVQSRDKLLSEVIRMYLEEKTPNLKKRTLLGYETIFARIITNIGDRKVNAVKREDVIRLRSALISEVKERTCNTHLVHLSSMLRWAVRQEICARNCAEGLLLTLSNRHDSERKRFSINDLHSIFTNIPLIAGDETNVWIPLIALFSGMRKEEICQLEGSDVRQEDGIWVLDINSKGEKTTKTEAGLRLVPIHSTLLKMGFIEFCNNRALGRDSGNLWGFVRWRESWAKHWGGRFNNWFAKNIQTDKGKVFHSFRHTFVDELKQANLTKELVSELVGHVVKGETFGRYGKGYSVQVLKNAVETLSYGIDFTRLENHIVSCCSDVNKIMSIRNT</sequence>
<dbReference type="PROSITE" id="PS51898">
    <property type="entry name" value="TYR_RECOMBINASE"/>
    <property type="match status" value="1"/>
</dbReference>
<comment type="similarity">
    <text evidence="1">Belongs to the 'phage' integrase family.</text>
</comment>
<dbReference type="EMBL" id="CP077683">
    <property type="protein sequence ID" value="QXE89169.1"/>
    <property type="molecule type" value="Genomic_DNA"/>
</dbReference>
<dbReference type="InterPro" id="IPR050808">
    <property type="entry name" value="Phage_Integrase"/>
</dbReference>
<evidence type="ECO:0000256" key="3">
    <source>
        <dbReference type="PROSITE-ProRule" id="PRU01248"/>
    </source>
</evidence>
<organism evidence="6 7">
    <name type="scientific">Geomonas subterranea</name>
    <dbReference type="NCBI Taxonomy" id="2847989"/>
    <lineage>
        <taxon>Bacteria</taxon>
        <taxon>Pseudomonadati</taxon>
        <taxon>Thermodesulfobacteriota</taxon>
        <taxon>Desulfuromonadia</taxon>
        <taxon>Geobacterales</taxon>
        <taxon>Geobacteraceae</taxon>
        <taxon>Geomonas</taxon>
    </lineage>
</organism>
<evidence type="ECO:0000256" key="2">
    <source>
        <dbReference type="ARBA" id="ARBA00022908"/>
    </source>
</evidence>
<dbReference type="InterPro" id="IPR044068">
    <property type="entry name" value="CB"/>
</dbReference>
<keyword evidence="2" id="KW-0229">DNA integration</keyword>
<keyword evidence="3" id="KW-0238">DNA-binding</keyword>
<dbReference type="InterPro" id="IPR046668">
    <property type="entry name" value="DUF6538"/>
</dbReference>
<dbReference type="PANTHER" id="PTHR30629:SF2">
    <property type="entry name" value="PROPHAGE INTEGRASE INTS-RELATED"/>
    <property type="match status" value="1"/>
</dbReference>
<gene>
    <name evidence="6" type="ORF">KP001_11895</name>
</gene>
<dbReference type="Pfam" id="PF14659">
    <property type="entry name" value="Phage_int_SAM_3"/>
    <property type="match status" value="1"/>
</dbReference>
<dbReference type="Pfam" id="PF20172">
    <property type="entry name" value="DUF6538"/>
    <property type="match status" value="1"/>
</dbReference>